<dbReference type="RefSeq" id="WP_148973438.1">
    <property type="nucleotide sequence ID" value="NZ_VTER01000002.1"/>
</dbReference>
<dbReference type="Proteomes" id="UP000322139">
    <property type="component" value="Unassembled WGS sequence"/>
</dbReference>
<gene>
    <name evidence="2" type="ORF">FZD51_03125</name>
</gene>
<accession>A0A5D4RJE7</accession>
<dbReference type="InterPro" id="IPR032366">
    <property type="entry name" value="DUF4871"/>
</dbReference>
<feature type="signal peptide" evidence="1">
    <location>
        <begin position="1"/>
        <end position="19"/>
    </location>
</feature>
<dbReference type="Pfam" id="PF16167">
    <property type="entry name" value="DUF4871"/>
    <property type="match status" value="1"/>
</dbReference>
<evidence type="ECO:0000256" key="1">
    <source>
        <dbReference type="SAM" id="SignalP"/>
    </source>
</evidence>
<protein>
    <submittedName>
        <fullName evidence="2">DUF4871 domain-containing protein</fullName>
    </submittedName>
</protein>
<organism evidence="2 3">
    <name type="scientific">Bacillus infantis</name>
    <dbReference type="NCBI Taxonomy" id="324767"/>
    <lineage>
        <taxon>Bacteria</taxon>
        <taxon>Bacillati</taxon>
        <taxon>Bacillota</taxon>
        <taxon>Bacilli</taxon>
        <taxon>Bacillales</taxon>
        <taxon>Bacillaceae</taxon>
        <taxon>Bacillus</taxon>
    </lineage>
</organism>
<dbReference type="AlphaFoldDB" id="A0A5D4RJE7"/>
<dbReference type="EMBL" id="VTER01000002">
    <property type="protein sequence ID" value="TYS51050.1"/>
    <property type="molecule type" value="Genomic_DNA"/>
</dbReference>
<name>A0A5D4RJE7_9BACI</name>
<dbReference type="Gene3D" id="2.60.40.3830">
    <property type="match status" value="1"/>
</dbReference>
<keyword evidence="1" id="KW-0732">Signal</keyword>
<comment type="caution">
    <text evidence="2">The sequence shown here is derived from an EMBL/GenBank/DDBJ whole genome shotgun (WGS) entry which is preliminary data.</text>
</comment>
<feature type="chain" id="PRO_5039256244" evidence="1">
    <location>
        <begin position="20"/>
        <end position="157"/>
    </location>
</feature>
<sequence>MKKLIVLFLGLLLIGCSNTKQTIKEDNWEESATLVREVIITDDGQKGEFVFRIGDNGKLGFGEYGPFIAGQSQKYMWHFWGEEKVLTKPFKVMGISKETGEEITVFQLPASNNLVPNTGADHHLPSSMMLPSQGLWRLEAYFDDKLFGNVVVNVEEQ</sequence>
<evidence type="ECO:0000313" key="2">
    <source>
        <dbReference type="EMBL" id="TYS51050.1"/>
    </source>
</evidence>
<reference evidence="2 3" key="1">
    <citation type="submission" date="2019-08" db="EMBL/GenBank/DDBJ databases">
        <title>Bacillus genomes from the desert of Cuatro Cienegas, Coahuila.</title>
        <authorList>
            <person name="Olmedo-Alvarez G."/>
        </authorList>
    </citation>
    <scope>NUCLEOTIDE SEQUENCE [LARGE SCALE GENOMIC DNA]</scope>
    <source>
        <strain evidence="2 3">CH446_14T</strain>
    </source>
</reference>
<dbReference type="PROSITE" id="PS51257">
    <property type="entry name" value="PROKAR_LIPOPROTEIN"/>
    <property type="match status" value="1"/>
</dbReference>
<proteinExistence type="predicted"/>
<evidence type="ECO:0000313" key="3">
    <source>
        <dbReference type="Proteomes" id="UP000322139"/>
    </source>
</evidence>